<dbReference type="EMBL" id="GBRH01256831">
    <property type="protein sequence ID" value="JAD41064.1"/>
    <property type="molecule type" value="Transcribed_RNA"/>
</dbReference>
<organism evidence="1">
    <name type="scientific">Arundo donax</name>
    <name type="common">Giant reed</name>
    <name type="synonym">Donax arundinaceus</name>
    <dbReference type="NCBI Taxonomy" id="35708"/>
    <lineage>
        <taxon>Eukaryota</taxon>
        <taxon>Viridiplantae</taxon>
        <taxon>Streptophyta</taxon>
        <taxon>Embryophyta</taxon>
        <taxon>Tracheophyta</taxon>
        <taxon>Spermatophyta</taxon>
        <taxon>Magnoliopsida</taxon>
        <taxon>Liliopsida</taxon>
        <taxon>Poales</taxon>
        <taxon>Poaceae</taxon>
        <taxon>PACMAD clade</taxon>
        <taxon>Arundinoideae</taxon>
        <taxon>Arundineae</taxon>
        <taxon>Arundo</taxon>
    </lineage>
</organism>
<name>A0A0A8ZNU9_ARUDO</name>
<reference evidence="1" key="2">
    <citation type="journal article" date="2015" name="Data Brief">
        <title>Shoot transcriptome of the giant reed, Arundo donax.</title>
        <authorList>
            <person name="Barrero R.A."/>
            <person name="Guerrero F.D."/>
            <person name="Moolhuijzen P."/>
            <person name="Goolsby J.A."/>
            <person name="Tidwell J."/>
            <person name="Bellgard S.E."/>
            <person name="Bellgard M.I."/>
        </authorList>
    </citation>
    <scope>NUCLEOTIDE SEQUENCE</scope>
    <source>
        <tissue evidence="1">Shoot tissue taken approximately 20 cm above the soil surface</tissue>
    </source>
</reference>
<sequence>MTNFDGSTFTGQDYLSGNSACRWYFNPAILETEAPFGSQEKHRKIKGIEFLWFHSL</sequence>
<dbReference type="AlphaFoldDB" id="A0A0A8ZNU9"/>
<protein>
    <submittedName>
        <fullName evidence="1">Uncharacterized protein</fullName>
    </submittedName>
</protein>
<reference evidence="1" key="1">
    <citation type="submission" date="2014-09" db="EMBL/GenBank/DDBJ databases">
        <authorList>
            <person name="Magalhaes I.L.F."/>
            <person name="Oliveira U."/>
            <person name="Santos F.R."/>
            <person name="Vidigal T.H.D.A."/>
            <person name="Brescovit A.D."/>
            <person name="Santos A.J."/>
        </authorList>
    </citation>
    <scope>NUCLEOTIDE SEQUENCE</scope>
    <source>
        <tissue evidence="1">Shoot tissue taken approximately 20 cm above the soil surface</tissue>
    </source>
</reference>
<proteinExistence type="predicted"/>
<accession>A0A0A8ZNU9</accession>
<evidence type="ECO:0000313" key="1">
    <source>
        <dbReference type="EMBL" id="JAD41064.1"/>
    </source>
</evidence>